<evidence type="ECO:0000313" key="2">
    <source>
        <dbReference type="EMBL" id="KAK9879624.1"/>
    </source>
</evidence>
<accession>A0AAW1UG23</accession>
<evidence type="ECO:0000256" key="1">
    <source>
        <dbReference type="SAM" id="MobiDB-lite"/>
    </source>
</evidence>
<feature type="region of interest" description="Disordered" evidence="1">
    <location>
        <begin position="1"/>
        <end position="30"/>
    </location>
</feature>
<evidence type="ECO:0000313" key="3">
    <source>
        <dbReference type="Proteomes" id="UP001431783"/>
    </source>
</evidence>
<reference evidence="2 3" key="1">
    <citation type="submission" date="2023-03" db="EMBL/GenBank/DDBJ databases">
        <title>Genome insight into feeding habits of ladybird beetles.</title>
        <authorList>
            <person name="Li H.-S."/>
            <person name="Huang Y.-H."/>
            <person name="Pang H."/>
        </authorList>
    </citation>
    <scope>NUCLEOTIDE SEQUENCE [LARGE SCALE GENOMIC DNA]</scope>
    <source>
        <strain evidence="2">SYSU_2023b</strain>
        <tissue evidence="2">Whole body</tissue>
    </source>
</reference>
<organism evidence="2 3">
    <name type="scientific">Henosepilachna vigintioctopunctata</name>
    <dbReference type="NCBI Taxonomy" id="420089"/>
    <lineage>
        <taxon>Eukaryota</taxon>
        <taxon>Metazoa</taxon>
        <taxon>Ecdysozoa</taxon>
        <taxon>Arthropoda</taxon>
        <taxon>Hexapoda</taxon>
        <taxon>Insecta</taxon>
        <taxon>Pterygota</taxon>
        <taxon>Neoptera</taxon>
        <taxon>Endopterygota</taxon>
        <taxon>Coleoptera</taxon>
        <taxon>Polyphaga</taxon>
        <taxon>Cucujiformia</taxon>
        <taxon>Coccinelloidea</taxon>
        <taxon>Coccinellidae</taxon>
        <taxon>Epilachninae</taxon>
        <taxon>Epilachnini</taxon>
        <taxon>Henosepilachna</taxon>
    </lineage>
</organism>
<dbReference type="EMBL" id="JARQZJ010000062">
    <property type="protein sequence ID" value="KAK9879624.1"/>
    <property type="molecule type" value="Genomic_DNA"/>
</dbReference>
<proteinExistence type="predicted"/>
<protein>
    <submittedName>
        <fullName evidence="2">Uncharacterized protein</fullName>
    </submittedName>
</protein>
<name>A0AAW1UG23_9CUCU</name>
<sequence length="165" mass="18624">MHGTTEPLTTEKLARNQIPRYKSQRDNVARRSLQYQNEEIGRPQAASRRWRHVLAACDSPADRGRRGRCTRATTAAAPNDDRCANFGIPGLPDAARAGPIRQPSGVGTKEVKDRREEGLYPWAGPRSWIFLERKISERFPRSKDNTRQFTSYSQQAALSTFTPAL</sequence>
<dbReference type="Proteomes" id="UP001431783">
    <property type="component" value="Unassembled WGS sequence"/>
</dbReference>
<comment type="caution">
    <text evidence="2">The sequence shown here is derived from an EMBL/GenBank/DDBJ whole genome shotgun (WGS) entry which is preliminary data.</text>
</comment>
<feature type="region of interest" description="Disordered" evidence="1">
    <location>
        <begin position="87"/>
        <end position="109"/>
    </location>
</feature>
<gene>
    <name evidence="2" type="ORF">WA026_006688</name>
</gene>
<keyword evidence="3" id="KW-1185">Reference proteome</keyword>
<dbReference type="AlphaFoldDB" id="A0AAW1UG23"/>